<gene>
    <name evidence="3" type="ORF">O6P32_11920</name>
</gene>
<feature type="domain" description="Virulence-associated protein E-like" evidence="1">
    <location>
        <begin position="125"/>
        <end position="344"/>
    </location>
</feature>
<dbReference type="Proteomes" id="UP001141933">
    <property type="component" value="Unassembled WGS sequence"/>
</dbReference>
<sequence length="432" mass="50340">MEHSVVATVQSCYALTAEHATCKLADYRPVRQNRERRLLNRASVEEMENYLNEHVELRMNTLIHQLEFRFRKPENAPWECLTDNVENSLWCNMQRTGMEVDISRLRTLISSDYVKEFHPLQEYLDSLPAWDGKTDYIGRMAAMVKCANLSPAQFRDYFCRWMVGMLAGVFNDKVVNHVILVFLGRQGCFKSSFMENLLPPVLRRYYATKTNSHRLTKDDLFGMTENILINFEEIDSMQRKELNQLKAMTTTAFVNERPVYGRHKVRLPHIASFCATGNNLQFLTDDTGTRRWLIAEIEEIENPWTTPIPYEGVYAQAKALLDQGYRYWFDEKEIEVLNGRNRRFETPNLARELILSYFRPPVELEKGQYITSAQIVARFGTGVRLNAVQVGRALKDLGFQQVHTKNGNFWVVVERTKDEIDHILPEPSEGYE</sequence>
<dbReference type="Pfam" id="PF05272">
    <property type="entry name" value="VapE-like_dom"/>
    <property type="match status" value="1"/>
</dbReference>
<evidence type="ECO:0000259" key="1">
    <source>
        <dbReference type="Pfam" id="PF05272"/>
    </source>
</evidence>
<name>A0ABT4PK15_9BACT</name>
<dbReference type="InterPro" id="IPR024450">
    <property type="entry name" value="DUF3874"/>
</dbReference>
<comment type="caution">
    <text evidence="3">The sequence shown here is derived from an EMBL/GenBank/DDBJ whole genome shotgun (WGS) entry which is preliminary data.</text>
</comment>
<keyword evidence="4" id="KW-1185">Reference proteome</keyword>
<proteinExistence type="predicted"/>
<accession>A0ABT4PK15</accession>
<feature type="domain" description="DUF3874" evidence="2">
    <location>
        <begin position="349"/>
        <end position="412"/>
    </location>
</feature>
<evidence type="ECO:0000259" key="2">
    <source>
        <dbReference type="Pfam" id="PF12990"/>
    </source>
</evidence>
<evidence type="ECO:0000313" key="4">
    <source>
        <dbReference type="Proteomes" id="UP001141933"/>
    </source>
</evidence>
<dbReference type="PANTHER" id="PTHR34985:SF1">
    <property type="entry name" value="SLR0554 PROTEIN"/>
    <property type="match status" value="1"/>
</dbReference>
<evidence type="ECO:0000313" key="3">
    <source>
        <dbReference type="EMBL" id="MCZ8373404.1"/>
    </source>
</evidence>
<organism evidence="3 4">
    <name type="scientific">Phocaeicola acetigenes</name>
    <dbReference type="NCBI Taxonomy" id="3016083"/>
    <lineage>
        <taxon>Bacteria</taxon>
        <taxon>Pseudomonadati</taxon>
        <taxon>Bacteroidota</taxon>
        <taxon>Bacteroidia</taxon>
        <taxon>Bacteroidales</taxon>
        <taxon>Bacteroidaceae</taxon>
        <taxon>Phocaeicola</taxon>
    </lineage>
</organism>
<reference evidence="3" key="1">
    <citation type="submission" date="2022-12" db="EMBL/GenBank/DDBJ databases">
        <title>Phocaeicola acetigenes sp. nov., isolated feces from a healthy human.</title>
        <authorList>
            <person name="Do H."/>
            <person name="Ha Y.B."/>
            <person name="Kim J.-S."/>
            <person name="Suh M.K."/>
            <person name="Kim H.S."/>
            <person name="Lee J.-S."/>
        </authorList>
    </citation>
    <scope>NUCLEOTIDE SEQUENCE</scope>
    <source>
        <strain evidence="3">KGMB11183</strain>
    </source>
</reference>
<protein>
    <submittedName>
        <fullName evidence="3">VapE family protein</fullName>
    </submittedName>
</protein>
<dbReference type="Pfam" id="PF12990">
    <property type="entry name" value="DUF3874"/>
    <property type="match status" value="1"/>
</dbReference>
<dbReference type="InterPro" id="IPR007936">
    <property type="entry name" value="VapE-like_dom"/>
</dbReference>
<dbReference type="EMBL" id="JAPZVM010000012">
    <property type="protein sequence ID" value="MCZ8373404.1"/>
    <property type="molecule type" value="Genomic_DNA"/>
</dbReference>
<dbReference type="PANTHER" id="PTHR34985">
    <property type="entry name" value="SLR0554 PROTEIN"/>
    <property type="match status" value="1"/>
</dbReference>
<dbReference type="RefSeq" id="WP_269878818.1">
    <property type="nucleotide sequence ID" value="NZ_JAPZVM010000012.1"/>
</dbReference>